<organism evidence="1 2">
    <name type="scientific">Tatumella terrea</name>
    <dbReference type="NCBI Taxonomy" id="419007"/>
    <lineage>
        <taxon>Bacteria</taxon>
        <taxon>Pseudomonadati</taxon>
        <taxon>Pseudomonadota</taxon>
        <taxon>Gammaproteobacteria</taxon>
        <taxon>Enterobacterales</taxon>
        <taxon>Erwiniaceae</taxon>
        <taxon>Tatumella</taxon>
    </lineage>
</organism>
<proteinExistence type="predicted"/>
<protein>
    <submittedName>
        <fullName evidence="1">YeaC family protein</fullName>
    </submittedName>
</protein>
<name>A0ABW1VXT3_9GAMM</name>
<dbReference type="EMBL" id="JBHSUB010000006">
    <property type="protein sequence ID" value="MFC6377506.1"/>
    <property type="molecule type" value="Genomic_DNA"/>
</dbReference>
<accession>A0ABW1VXT3</accession>
<dbReference type="Proteomes" id="UP001596230">
    <property type="component" value="Unassembled WGS sequence"/>
</dbReference>
<comment type="caution">
    <text evidence="1">The sequence shown here is derived from an EMBL/GenBank/DDBJ whole genome shotgun (WGS) entry which is preliminary data.</text>
</comment>
<sequence>MMKDLENLLAGMTPELYERLVLASETGKWPDGVALTPAQREHTLQLVMLWQARYNDNPGHMTIAKGGEMVLKSKQALKEEFGIDGAVTKLTL</sequence>
<keyword evidence="2" id="KW-1185">Reference proteome</keyword>
<reference evidence="2" key="1">
    <citation type="journal article" date="2019" name="Int. J. Syst. Evol. Microbiol.">
        <title>The Global Catalogue of Microorganisms (GCM) 10K type strain sequencing project: providing services to taxonomists for standard genome sequencing and annotation.</title>
        <authorList>
            <consortium name="The Broad Institute Genomics Platform"/>
            <consortium name="The Broad Institute Genome Sequencing Center for Infectious Disease"/>
            <person name="Wu L."/>
            <person name="Ma J."/>
        </authorList>
    </citation>
    <scope>NUCLEOTIDE SEQUENCE [LARGE SCALE GENOMIC DNA]</scope>
    <source>
        <strain evidence="2">CGMCC 1.18518</strain>
    </source>
</reference>
<evidence type="ECO:0000313" key="2">
    <source>
        <dbReference type="Proteomes" id="UP001596230"/>
    </source>
</evidence>
<evidence type="ECO:0000313" key="1">
    <source>
        <dbReference type="EMBL" id="MFC6377506.1"/>
    </source>
</evidence>
<dbReference type="InterPro" id="IPR009749">
    <property type="entry name" value="DUF1315"/>
</dbReference>
<gene>
    <name evidence="1" type="ORF">ACFP9W_05285</name>
</gene>
<dbReference type="Pfam" id="PF07023">
    <property type="entry name" value="DUF1315"/>
    <property type="match status" value="1"/>
</dbReference>
<dbReference type="RefSeq" id="WP_212712648.1">
    <property type="nucleotide sequence ID" value="NZ_BAAAFX010000026.1"/>
</dbReference>